<keyword evidence="4" id="KW-0321">Glycogen metabolism</keyword>
<evidence type="ECO:0000256" key="4">
    <source>
        <dbReference type="ARBA" id="ARBA00022600"/>
    </source>
</evidence>
<organism evidence="8 9">
    <name type="scientific">Hipposideros armiger</name>
    <name type="common">Great Himalayan leaf-nosed bat</name>
    <dbReference type="NCBI Taxonomy" id="186990"/>
    <lineage>
        <taxon>Eukaryota</taxon>
        <taxon>Metazoa</taxon>
        <taxon>Chordata</taxon>
        <taxon>Craniata</taxon>
        <taxon>Vertebrata</taxon>
        <taxon>Euteleostomi</taxon>
        <taxon>Mammalia</taxon>
        <taxon>Eutheria</taxon>
        <taxon>Laurasiatheria</taxon>
        <taxon>Chiroptera</taxon>
        <taxon>Yinpterochiroptera</taxon>
        <taxon>Rhinolophoidea</taxon>
        <taxon>Hipposideridae</taxon>
        <taxon>Hipposideros</taxon>
    </lineage>
</organism>
<evidence type="ECO:0000256" key="2">
    <source>
        <dbReference type="ARBA" id="ARBA00005472"/>
    </source>
</evidence>
<evidence type="ECO:0000256" key="7">
    <source>
        <dbReference type="SAM" id="MobiDB-lite"/>
    </source>
</evidence>
<dbReference type="Pfam" id="PF04979">
    <property type="entry name" value="IPP-2"/>
    <property type="match status" value="1"/>
</dbReference>
<feature type="compositionally biased region" description="Basic and acidic residues" evidence="7">
    <location>
        <begin position="40"/>
        <end position="50"/>
    </location>
</feature>
<proteinExistence type="inferred from homology"/>
<comment type="similarity">
    <text evidence="2">Belongs to the protein phosphatase inhibitor 2 family.</text>
</comment>
<dbReference type="PANTHER" id="PTHR12398">
    <property type="entry name" value="PROTEIN PHOSPHATASE INHIBITOR"/>
    <property type="match status" value="1"/>
</dbReference>
<dbReference type="GO" id="GO:0004864">
    <property type="term" value="F:protein phosphatase inhibitor activity"/>
    <property type="evidence" value="ECO:0007669"/>
    <property type="project" value="UniProtKB-KW"/>
</dbReference>
<evidence type="ECO:0000256" key="6">
    <source>
        <dbReference type="ARBA" id="ARBA00023277"/>
    </source>
</evidence>
<dbReference type="Proteomes" id="UP000694851">
    <property type="component" value="Unplaced"/>
</dbReference>
<keyword evidence="5 9" id="KW-0650">Protein phosphatase inhibitor</keyword>
<reference evidence="9" key="1">
    <citation type="submission" date="2025-08" db="UniProtKB">
        <authorList>
            <consortium name="RefSeq"/>
        </authorList>
    </citation>
    <scope>IDENTIFICATION</scope>
    <source>
        <tissue evidence="9">Muscle</tissue>
    </source>
</reference>
<accession>A0A8B7RTN8</accession>
<feature type="compositionally biased region" description="Basic residues" evidence="7">
    <location>
        <begin position="9"/>
        <end position="19"/>
    </location>
</feature>
<protein>
    <submittedName>
        <fullName evidence="9">Type-1 protein phosphatase inhibitor 4-like</fullName>
    </submittedName>
</protein>
<comment type="function">
    <text evidence="1">Inhibitor of protein-phosphatase 1.</text>
</comment>
<dbReference type="AlphaFoldDB" id="A0A8B7RTN8"/>
<name>A0A8B7RTN8_HIPAR</name>
<evidence type="ECO:0000313" key="8">
    <source>
        <dbReference type="Proteomes" id="UP000694851"/>
    </source>
</evidence>
<feature type="region of interest" description="Disordered" evidence="7">
    <location>
        <begin position="116"/>
        <end position="141"/>
    </location>
</feature>
<sequence>MAAYAASHKPIKGILKKKSSMAASPAAEAPKQQSGGTTEVQRKKSQRWDESNILATCRPSYREYDLMKINEPSTSHLSMQDGREDTAYDLETKDPTRATTLDILAEKFAAIDTSEPKNLKMTEPESDGPHTSKTFLDKQEKQRQFELRRKLHCNEGLNIKLARELIARDFQCEEMEDGNEQCPCITNEEKTPAEPGPASDELQT</sequence>
<evidence type="ECO:0000256" key="5">
    <source>
        <dbReference type="ARBA" id="ARBA00023272"/>
    </source>
</evidence>
<evidence type="ECO:0000256" key="3">
    <source>
        <dbReference type="ARBA" id="ARBA00022553"/>
    </source>
</evidence>
<dbReference type="RefSeq" id="XP_019504424.1">
    <property type="nucleotide sequence ID" value="XM_019648879.1"/>
</dbReference>
<evidence type="ECO:0000256" key="1">
    <source>
        <dbReference type="ARBA" id="ARBA00002900"/>
    </source>
</evidence>
<dbReference type="InterPro" id="IPR007062">
    <property type="entry name" value="PPI-2"/>
</dbReference>
<feature type="region of interest" description="Disordered" evidence="7">
    <location>
        <begin position="1"/>
        <end position="51"/>
    </location>
</feature>
<dbReference type="OrthoDB" id="551302at2759"/>
<gene>
    <name evidence="9" type="primary">LOC109386028</name>
</gene>
<feature type="compositionally biased region" description="Low complexity" evidence="7">
    <location>
        <begin position="20"/>
        <end position="34"/>
    </location>
</feature>
<dbReference type="KEGG" id="hai:109386028"/>
<dbReference type="GO" id="GO:0005977">
    <property type="term" value="P:glycogen metabolic process"/>
    <property type="evidence" value="ECO:0007669"/>
    <property type="project" value="UniProtKB-KW"/>
</dbReference>
<dbReference type="PANTHER" id="PTHR12398:SF35">
    <property type="entry name" value="PROTEIN PHOSPHATASE INHIBITOR 2-RELATED"/>
    <property type="match status" value="1"/>
</dbReference>
<dbReference type="GeneID" id="109386028"/>
<keyword evidence="6" id="KW-0119">Carbohydrate metabolism</keyword>
<evidence type="ECO:0000313" key="9">
    <source>
        <dbReference type="RefSeq" id="XP_019504424.1"/>
    </source>
</evidence>
<dbReference type="GO" id="GO:0009966">
    <property type="term" value="P:regulation of signal transduction"/>
    <property type="evidence" value="ECO:0007669"/>
    <property type="project" value="InterPro"/>
</dbReference>
<keyword evidence="3" id="KW-0597">Phosphoprotein</keyword>
<dbReference type="Gene3D" id="6.10.250.1050">
    <property type="match status" value="2"/>
</dbReference>
<feature type="region of interest" description="Disordered" evidence="7">
    <location>
        <begin position="177"/>
        <end position="204"/>
    </location>
</feature>
<keyword evidence="8" id="KW-1185">Reference proteome</keyword>